<gene>
    <name evidence="1" type="ORF">Syun_028923</name>
</gene>
<proteinExistence type="predicted"/>
<name>A0AAP0ECN7_9MAGN</name>
<dbReference type="Proteomes" id="UP001420932">
    <property type="component" value="Unassembled WGS sequence"/>
</dbReference>
<accession>A0AAP0ECN7</accession>
<reference evidence="1 2" key="1">
    <citation type="submission" date="2024-01" db="EMBL/GenBank/DDBJ databases">
        <title>Genome assemblies of Stephania.</title>
        <authorList>
            <person name="Yang L."/>
        </authorList>
    </citation>
    <scope>NUCLEOTIDE SEQUENCE [LARGE SCALE GENOMIC DNA]</scope>
    <source>
        <strain evidence="1">YNDBR</strain>
        <tissue evidence="1">Leaf</tissue>
    </source>
</reference>
<keyword evidence="2" id="KW-1185">Reference proteome</keyword>
<evidence type="ECO:0000313" key="1">
    <source>
        <dbReference type="EMBL" id="KAK9086529.1"/>
    </source>
</evidence>
<organism evidence="1 2">
    <name type="scientific">Stephania yunnanensis</name>
    <dbReference type="NCBI Taxonomy" id="152371"/>
    <lineage>
        <taxon>Eukaryota</taxon>
        <taxon>Viridiplantae</taxon>
        <taxon>Streptophyta</taxon>
        <taxon>Embryophyta</taxon>
        <taxon>Tracheophyta</taxon>
        <taxon>Spermatophyta</taxon>
        <taxon>Magnoliopsida</taxon>
        <taxon>Ranunculales</taxon>
        <taxon>Menispermaceae</taxon>
        <taxon>Menispermoideae</taxon>
        <taxon>Cissampelideae</taxon>
        <taxon>Stephania</taxon>
    </lineage>
</organism>
<protein>
    <submittedName>
        <fullName evidence="1">Uncharacterized protein</fullName>
    </submittedName>
</protein>
<dbReference type="AlphaFoldDB" id="A0AAP0ECN7"/>
<comment type="caution">
    <text evidence="1">The sequence shown here is derived from an EMBL/GenBank/DDBJ whole genome shotgun (WGS) entry which is preliminary data.</text>
</comment>
<sequence length="63" mass="7165">MVIGNATSCEEWKCLVCERVCDLCKLQSSLPLYLNYMNGFCSFIISLATKQLKLMPPILFLDD</sequence>
<evidence type="ECO:0000313" key="2">
    <source>
        <dbReference type="Proteomes" id="UP001420932"/>
    </source>
</evidence>
<dbReference type="EMBL" id="JBBNAF010000013">
    <property type="protein sequence ID" value="KAK9086529.1"/>
    <property type="molecule type" value="Genomic_DNA"/>
</dbReference>